<protein>
    <submittedName>
        <fullName evidence="2">Putative thiol oxidoreductase, DsbA family, FrnE subfamily</fullName>
    </submittedName>
</protein>
<evidence type="ECO:0000259" key="1">
    <source>
        <dbReference type="Pfam" id="PF01323"/>
    </source>
</evidence>
<dbReference type="AlphaFoldDB" id="A0A0S4L439"/>
<sequence>MNERVLTIDVYSDVICPWCYVGKRRLERALRQVDDPLKTYVAWRPFQLNPAMPKDGMDRTAYLEAKFGSLETFKEMEKRLIEAGAIEQIPFAFEKILRTPNTFLAHRLIWYAGLQGRQDAVVDRLFKGYFEQAADIGSIAALVQLGEQAGMNREAVKLVLQSDEGTAEVRAEESAGHKFWIRGVPYFIVNGTYAISGAQPVETFVSAVDQMSARIRTGVSS</sequence>
<reference evidence="3" key="1">
    <citation type="submission" date="2015-10" db="EMBL/GenBank/DDBJ databases">
        <authorList>
            <person name="Luecker S."/>
            <person name="Luecker S."/>
        </authorList>
    </citation>
    <scope>NUCLEOTIDE SEQUENCE [LARGE SCALE GENOMIC DNA]</scope>
</reference>
<dbReference type="RefSeq" id="WP_175304354.1">
    <property type="nucleotide sequence ID" value="NZ_CZPZ01000002.1"/>
</dbReference>
<dbReference type="Proteomes" id="UP000198736">
    <property type="component" value="Unassembled WGS sequence"/>
</dbReference>
<evidence type="ECO:0000313" key="2">
    <source>
        <dbReference type="EMBL" id="CUS32492.1"/>
    </source>
</evidence>
<dbReference type="SUPFAM" id="SSF52833">
    <property type="entry name" value="Thioredoxin-like"/>
    <property type="match status" value="1"/>
</dbReference>
<dbReference type="PANTHER" id="PTHR13887:SF41">
    <property type="entry name" value="THIOREDOXIN SUPERFAMILY PROTEIN"/>
    <property type="match status" value="1"/>
</dbReference>
<dbReference type="STRING" id="1742973.COMA2_100149"/>
<dbReference type="EMBL" id="CZPZ01000002">
    <property type="protein sequence ID" value="CUS32492.1"/>
    <property type="molecule type" value="Genomic_DNA"/>
</dbReference>
<keyword evidence="3" id="KW-1185">Reference proteome</keyword>
<dbReference type="Gene3D" id="3.40.30.10">
    <property type="entry name" value="Glutaredoxin"/>
    <property type="match status" value="1"/>
</dbReference>
<gene>
    <name evidence="2" type="ORF">COMA2_100149</name>
</gene>
<evidence type="ECO:0000313" key="3">
    <source>
        <dbReference type="Proteomes" id="UP000198736"/>
    </source>
</evidence>
<dbReference type="PANTHER" id="PTHR13887">
    <property type="entry name" value="GLUTATHIONE S-TRANSFERASE KAPPA"/>
    <property type="match status" value="1"/>
</dbReference>
<dbReference type="InterPro" id="IPR036249">
    <property type="entry name" value="Thioredoxin-like_sf"/>
</dbReference>
<proteinExistence type="predicted"/>
<feature type="domain" description="DSBA-like thioredoxin" evidence="1">
    <location>
        <begin position="7"/>
        <end position="208"/>
    </location>
</feature>
<name>A0A0S4L439_9BACT</name>
<accession>A0A0S4L439</accession>
<organism evidence="2 3">
    <name type="scientific">Candidatus Nitrospira nitrificans</name>
    <dbReference type="NCBI Taxonomy" id="1742973"/>
    <lineage>
        <taxon>Bacteria</taxon>
        <taxon>Pseudomonadati</taxon>
        <taxon>Nitrospirota</taxon>
        <taxon>Nitrospiria</taxon>
        <taxon>Nitrospirales</taxon>
        <taxon>Nitrospiraceae</taxon>
        <taxon>Nitrospira</taxon>
    </lineage>
</organism>
<dbReference type="CDD" id="cd03024">
    <property type="entry name" value="DsbA_FrnE"/>
    <property type="match status" value="1"/>
</dbReference>
<dbReference type="GO" id="GO:0016491">
    <property type="term" value="F:oxidoreductase activity"/>
    <property type="evidence" value="ECO:0007669"/>
    <property type="project" value="InterPro"/>
</dbReference>
<dbReference type="Pfam" id="PF01323">
    <property type="entry name" value="DSBA"/>
    <property type="match status" value="1"/>
</dbReference>
<dbReference type="InterPro" id="IPR001853">
    <property type="entry name" value="DSBA-like_thioredoxin_dom"/>
</dbReference>